<accession>A0A3N4HRI7</accession>
<dbReference type="EMBL" id="ML119744">
    <property type="protein sequence ID" value="RPA76453.1"/>
    <property type="molecule type" value="Genomic_DNA"/>
</dbReference>
<keyword evidence="2" id="KW-1185">Reference proteome</keyword>
<evidence type="ECO:0000313" key="2">
    <source>
        <dbReference type="Proteomes" id="UP000275078"/>
    </source>
</evidence>
<dbReference type="Proteomes" id="UP000275078">
    <property type="component" value="Unassembled WGS sequence"/>
</dbReference>
<organism evidence="1 2">
    <name type="scientific">Ascobolus immersus RN42</name>
    <dbReference type="NCBI Taxonomy" id="1160509"/>
    <lineage>
        <taxon>Eukaryota</taxon>
        <taxon>Fungi</taxon>
        <taxon>Dikarya</taxon>
        <taxon>Ascomycota</taxon>
        <taxon>Pezizomycotina</taxon>
        <taxon>Pezizomycetes</taxon>
        <taxon>Pezizales</taxon>
        <taxon>Ascobolaceae</taxon>
        <taxon>Ascobolus</taxon>
    </lineage>
</organism>
<sequence>MDQLTDEEIDNLELHEIIELLLDGGNPQLLNQRRLLLFCNLLRDKVFLRLQQRIEERYPVQLPMPPPPVTATSRRMLRSGWIRFRAHLNHIWTQLSDLRAHYFCYAYMLTSENGDYPVSLNRMRRFARTMIRFLGFVERVFLEYREYLLDSEENIQLVLGFNLITDELQVDLDRIEDLLDVMQLLPETGTPDSQED</sequence>
<gene>
    <name evidence="1" type="ORF">BJ508DRAFT_311078</name>
</gene>
<name>A0A3N4HRI7_ASCIM</name>
<protein>
    <submittedName>
        <fullName evidence="1">Uncharacterized protein</fullName>
    </submittedName>
</protein>
<proteinExistence type="predicted"/>
<dbReference type="AlphaFoldDB" id="A0A3N4HRI7"/>
<reference evidence="1 2" key="1">
    <citation type="journal article" date="2018" name="Nat. Ecol. Evol.">
        <title>Pezizomycetes genomes reveal the molecular basis of ectomycorrhizal truffle lifestyle.</title>
        <authorList>
            <person name="Murat C."/>
            <person name="Payen T."/>
            <person name="Noel B."/>
            <person name="Kuo A."/>
            <person name="Morin E."/>
            <person name="Chen J."/>
            <person name="Kohler A."/>
            <person name="Krizsan K."/>
            <person name="Balestrini R."/>
            <person name="Da Silva C."/>
            <person name="Montanini B."/>
            <person name="Hainaut M."/>
            <person name="Levati E."/>
            <person name="Barry K.W."/>
            <person name="Belfiori B."/>
            <person name="Cichocki N."/>
            <person name="Clum A."/>
            <person name="Dockter R.B."/>
            <person name="Fauchery L."/>
            <person name="Guy J."/>
            <person name="Iotti M."/>
            <person name="Le Tacon F."/>
            <person name="Lindquist E.A."/>
            <person name="Lipzen A."/>
            <person name="Malagnac F."/>
            <person name="Mello A."/>
            <person name="Molinier V."/>
            <person name="Miyauchi S."/>
            <person name="Poulain J."/>
            <person name="Riccioni C."/>
            <person name="Rubini A."/>
            <person name="Sitrit Y."/>
            <person name="Splivallo R."/>
            <person name="Traeger S."/>
            <person name="Wang M."/>
            <person name="Zifcakova L."/>
            <person name="Wipf D."/>
            <person name="Zambonelli A."/>
            <person name="Paolocci F."/>
            <person name="Nowrousian M."/>
            <person name="Ottonello S."/>
            <person name="Baldrian P."/>
            <person name="Spatafora J.W."/>
            <person name="Henrissat B."/>
            <person name="Nagy L.G."/>
            <person name="Aury J.M."/>
            <person name="Wincker P."/>
            <person name="Grigoriev I.V."/>
            <person name="Bonfante P."/>
            <person name="Martin F.M."/>
        </authorList>
    </citation>
    <scope>NUCLEOTIDE SEQUENCE [LARGE SCALE GENOMIC DNA]</scope>
    <source>
        <strain evidence="1 2">RN42</strain>
    </source>
</reference>
<evidence type="ECO:0000313" key="1">
    <source>
        <dbReference type="EMBL" id="RPA76453.1"/>
    </source>
</evidence>